<dbReference type="KEGG" id="bfn:OI25_7882"/>
<dbReference type="RefSeq" id="WP_028197004.1">
    <property type="nucleotide sequence ID" value="NZ_CADFGE010000013.1"/>
</dbReference>
<evidence type="ECO:0000313" key="4">
    <source>
        <dbReference type="Proteomes" id="UP000032614"/>
    </source>
</evidence>
<organism evidence="3 5">
    <name type="scientific">Paraburkholderia fungorum</name>
    <dbReference type="NCBI Taxonomy" id="134537"/>
    <lineage>
        <taxon>Bacteria</taxon>
        <taxon>Pseudomonadati</taxon>
        <taxon>Pseudomonadota</taxon>
        <taxon>Betaproteobacteria</taxon>
        <taxon>Burkholderiales</taxon>
        <taxon>Burkholderiaceae</taxon>
        <taxon>Paraburkholderia</taxon>
    </lineage>
</organism>
<feature type="transmembrane region" description="Helical" evidence="1">
    <location>
        <begin position="26"/>
        <end position="46"/>
    </location>
</feature>
<dbReference type="Pfam" id="PF10003">
    <property type="entry name" value="DUF2244"/>
    <property type="match status" value="1"/>
</dbReference>
<evidence type="ECO:0000313" key="2">
    <source>
        <dbReference type="EMBL" id="AJZ56253.1"/>
    </source>
</evidence>
<dbReference type="Proteomes" id="UP001246473">
    <property type="component" value="Unassembled WGS sequence"/>
</dbReference>
<dbReference type="Proteomes" id="UP000032614">
    <property type="component" value="Plasmid pBIL"/>
</dbReference>
<evidence type="ECO:0000313" key="5">
    <source>
        <dbReference type="Proteomes" id="UP001246473"/>
    </source>
</evidence>
<keyword evidence="1" id="KW-1133">Transmembrane helix</keyword>
<gene>
    <name evidence="2" type="ORF">OI25_7882</name>
    <name evidence="3" type="ORF">ParKJ_21790</name>
</gene>
<dbReference type="AlphaFoldDB" id="A0AAP5Q9B2"/>
<reference evidence="2 4" key="1">
    <citation type="journal article" date="2015" name="Genome Announc.">
        <title>Complete genome sequences for 59 burkholderia isolates, both pathogenic and near neighbor.</title>
        <authorList>
            <person name="Johnson S.L."/>
            <person name="Bishop-Lilly K.A."/>
            <person name="Ladner J.T."/>
            <person name="Daligault H.E."/>
            <person name="Davenport K.W."/>
            <person name="Jaissle J."/>
            <person name="Frey K.G."/>
            <person name="Koroleva G.I."/>
            <person name="Bruce D.C."/>
            <person name="Coyne S.R."/>
            <person name="Broomall S.M."/>
            <person name="Li P.E."/>
            <person name="Teshima H."/>
            <person name="Gibbons H.S."/>
            <person name="Palacios G.F."/>
            <person name="Rosenzweig C.N."/>
            <person name="Redden C.L."/>
            <person name="Xu Y."/>
            <person name="Minogue T.D."/>
            <person name="Chain P.S."/>
        </authorList>
    </citation>
    <scope>NUCLEOTIDE SEQUENCE [LARGE SCALE GENOMIC DNA]</scope>
    <source>
        <strain evidence="2 4">ATCC BAA-463</strain>
        <plasmid evidence="2 4">pBIL</plasmid>
    </source>
</reference>
<keyword evidence="2" id="KW-0614">Plasmid</keyword>
<sequence>MSGSDDASATQVWHLRRNCAISPRQFVIFYCSLVTVSLAIATFWAVLGAWAVLPFAGLDLVCVGAAFVVYARHATDYERVEISAGKVVIEAVNGDRVMHLELHPRWIRVNLQDRPRAKIEISSPDRTVVVGTHVPVHLRASIANEMRRSISRWG</sequence>
<proteinExistence type="predicted"/>
<protein>
    <submittedName>
        <fullName evidence="3">DUF2244 domain-containing protein</fullName>
    </submittedName>
</protein>
<accession>A0AAP5Q9B2</accession>
<reference evidence="3" key="2">
    <citation type="submission" date="2022-08" db="EMBL/GenBank/DDBJ databases">
        <authorList>
            <person name="Kim S.-J."/>
        </authorList>
    </citation>
    <scope>NUCLEOTIDE SEQUENCE</scope>
    <source>
        <strain evidence="3">KJ</strain>
    </source>
</reference>
<keyword evidence="1" id="KW-0812">Transmembrane</keyword>
<dbReference type="InterPro" id="IPR019253">
    <property type="entry name" value="DUF2244_TM"/>
</dbReference>
<keyword evidence="1" id="KW-0472">Membrane</keyword>
<name>A0AAP5Q9B2_9BURK</name>
<dbReference type="EMBL" id="CP010024">
    <property type="protein sequence ID" value="AJZ56253.1"/>
    <property type="molecule type" value="Genomic_DNA"/>
</dbReference>
<dbReference type="GeneID" id="66513152"/>
<geneLocation type="plasmid" evidence="2 4">
    <name>pBIL</name>
</geneLocation>
<feature type="transmembrane region" description="Helical" evidence="1">
    <location>
        <begin position="52"/>
        <end position="71"/>
    </location>
</feature>
<evidence type="ECO:0000313" key="3">
    <source>
        <dbReference type="EMBL" id="MDT8840061.1"/>
    </source>
</evidence>
<dbReference type="EMBL" id="JANSLM010000008">
    <property type="protein sequence ID" value="MDT8840061.1"/>
    <property type="molecule type" value="Genomic_DNA"/>
</dbReference>
<evidence type="ECO:0000256" key="1">
    <source>
        <dbReference type="SAM" id="Phobius"/>
    </source>
</evidence>